<comment type="subcellular location">
    <subcellularLocation>
        <location evidence="1">Membrane</location>
        <topology evidence="1">Multi-pass membrane protein</topology>
    </subcellularLocation>
</comment>
<organism evidence="12 13">
    <name type="scientific">Angiostrongylus cantonensis</name>
    <name type="common">Rat lungworm</name>
    <dbReference type="NCBI Taxonomy" id="6313"/>
    <lineage>
        <taxon>Eukaryota</taxon>
        <taxon>Metazoa</taxon>
        <taxon>Ecdysozoa</taxon>
        <taxon>Nematoda</taxon>
        <taxon>Chromadorea</taxon>
        <taxon>Rhabditida</taxon>
        <taxon>Rhabditina</taxon>
        <taxon>Rhabditomorpha</taxon>
        <taxon>Strongyloidea</taxon>
        <taxon>Metastrongylidae</taxon>
        <taxon>Angiostrongylus</taxon>
    </lineage>
</organism>
<evidence type="ECO:0000256" key="7">
    <source>
        <dbReference type="ARBA" id="ARBA00022989"/>
    </source>
</evidence>
<dbReference type="STRING" id="6313.A0A0K0D8A5"/>
<keyword evidence="5" id="KW-0631">Potassium channel</keyword>
<dbReference type="InterPro" id="IPR047871">
    <property type="entry name" value="K_chnl_Slo-like"/>
</dbReference>
<name>A0A0K0D8A5_ANGCA</name>
<evidence type="ECO:0000313" key="13">
    <source>
        <dbReference type="WBParaSite" id="ACAC_0000630001-mRNA-1"/>
    </source>
</evidence>
<dbReference type="GO" id="GO:0005886">
    <property type="term" value="C:plasma membrane"/>
    <property type="evidence" value="ECO:0007669"/>
    <property type="project" value="TreeGrafter"/>
</dbReference>
<sequence>LLKSHIYLSEVLLCELIQRTYPQVRTYIGTSNTVCHMLREKRPICCLQLDKACQHCSYTSAHEYKWANNPIILAADKTSSGMYNLIIPLRAYYRPIHELHPIVLLLELEETANPNPTFLDAISYFPGIFWMQGKISVLDNLLRAGVSRAEHVVVVKETASLGEEHFADCNTIITVQKIHR</sequence>
<keyword evidence="9" id="KW-0472">Membrane</keyword>
<evidence type="ECO:0000259" key="11">
    <source>
        <dbReference type="Pfam" id="PF22614"/>
    </source>
</evidence>
<keyword evidence="3" id="KW-0633">Potassium transport</keyword>
<reference evidence="13" key="2">
    <citation type="submission" date="2017-02" db="UniProtKB">
        <authorList>
            <consortium name="WormBaseParasite"/>
        </authorList>
    </citation>
    <scope>IDENTIFICATION</scope>
</reference>
<keyword evidence="4" id="KW-0812">Transmembrane</keyword>
<feature type="domain" description="RCK N-terminal" evidence="11">
    <location>
        <begin position="68"/>
        <end position="179"/>
    </location>
</feature>
<evidence type="ECO:0000313" key="12">
    <source>
        <dbReference type="Proteomes" id="UP000035642"/>
    </source>
</evidence>
<keyword evidence="7" id="KW-1133">Transmembrane helix</keyword>
<dbReference type="PANTHER" id="PTHR10027">
    <property type="entry name" value="CALCIUM-ACTIVATED POTASSIUM CHANNEL ALPHA CHAIN"/>
    <property type="match status" value="1"/>
</dbReference>
<dbReference type="GO" id="GO:0015271">
    <property type="term" value="F:outward rectifier potassium channel activity"/>
    <property type="evidence" value="ECO:0007669"/>
    <property type="project" value="TreeGrafter"/>
</dbReference>
<keyword evidence="12" id="KW-1185">Reference proteome</keyword>
<reference evidence="12" key="1">
    <citation type="submission" date="2012-09" db="EMBL/GenBank/DDBJ databases">
        <authorList>
            <person name="Martin A.A."/>
        </authorList>
    </citation>
    <scope>NUCLEOTIDE SEQUENCE</scope>
</reference>
<keyword evidence="2" id="KW-0813">Transport</keyword>
<evidence type="ECO:0000256" key="2">
    <source>
        <dbReference type="ARBA" id="ARBA00022448"/>
    </source>
</evidence>
<dbReference type="InterPro" id="IPR003148">
    <property type="entry name" value="RCK_N"/>
</dbReference>
<dbReference type="WBParaSite" id="ACAC_0000630001-mRNA-1">
    <property type="protein sequence ID" value="ACAC_0000630001-mRNA-1"/>
    <property type="gene ID" value="ACAC_0000630001"/>
</dbReference>
<keyword evidence="8" id="KW-0406">Ion transport</keyword>
<keyword evidence="10" id="KW-0407">Ion channel</keyword>
<dbReference type="AlphaFoldDB" id="A0A0K0D8A5"/>
<evidence type="ECO:0000256" key="5">
    <source>
        <dbReference type="ARBA" id="ARBA00022826"/>
    </source>
</evidence>
<dbReference type="GO" id="GO:0005228">
    <property type="term" value="F:intracellular sodium-activated potassium channel activity"/>
    <property type="evidence" value="ECO:0007669"/>
    <property type="project" value="TreeGrafter"/>
</dbReference>
<dbReference type="Pfam" id="PF22614">
    <property type="entry name" value="Slo-like_RCK"/>
    <property type="match status" value="1"/>
</dbReference>
<keyword evidence="6" id="KW-0630">Potassium</keyword>
<dbReference type="PANTHER" id="PTHR10027:SF10">
    <property type="entry name" value="SLOWPOKE 2, ISOFORM D"/>
    <property type="match status" value="1"/>
</dbReference>
<evidence type="ECO:0000256" key="8">
    <source>
        <dbReference type="ARBA" id="ARBA00023065"/>
    </source>
</evidence>
<evidence type="ECO:0000256" key="4">
    <source>
        <dbReference type="ARBA" id="ARBA00022692"/>
    </source>
</evidence>
<accession>A0A0K0D8A5</accession>
<dbReference type="Proteomes" id="UP000035642">
    <property type="component" value="Unassembled WGS sequence"/>
</dbReference>
<evidence type="ECO:0000256" key="1">
    <source>
        <dbReference type="ARBA" id="ARBA00004141"/>
    </source>
</evidence>
<proteinExistence type="predicted"/>
<protein>
    <submittedName>
        <fullName evidence="13">PK_C domain-containing protein</fullName>
    </submittedName>
</protein>
<evidence type="ECO:0000256" key="6">
    <source>
        <dbReference type="ARBA" id="ARBA00022958"/>
    </source>
</evidence>
<evidence type="ECO:0000256" key="9">
    <source>
        <dbReference type="ARBA" id="ARBA00023136"/>
    </source>
</evidence>
<evidence type="ECO:0000256" key="10">
    <source>
        <dbReference type="ARBA" id="ARBA00023303"/>
    </source>
</evidence>
<evidence type="ECO:0000256" key="3">
    <source>
        <dbReference type="ARBA" id="ARBA00022538"/>
    </source>
</evidence>